<dbReference type="AlphaFoldDB" id="A0A413QMW3"/>
<dbReference type="InterPro" id="IPR009660">
    <property type="entry name" value="Phage_A500_Gp15"/>
</dbReference>
<accession>A0A413QMW3</accession>
<organism evidence="1 2">
    <name type="scientific">Dorea formicigenerans</name>
    <dbReference type="NCBI Taxonomy" id="39486"/>
    <lineage>
        <taxon>Bacteria</taxon>
        <taxon>Bacillati</taxon>
        <taxon>Bacillota</taxon>
        <taxon>Clostridia</taxon>
        <taxon>Lachnospirales</taxon>
        <taxon>Lachnospiraceae</taxon>
        <taxon>Dorea</taxon>
    </lineage>
</organism>
<dbReference type="Pfam" id="PF06854">
    <property type="entry name" value="Phage_Gp15"/>
    <property type="match status" value="1"/>
</dbReference>
<name>A0A413QMW3_9FIRM</name>
<dbReference type="Proteomes" id="UP000284962">
    <property type="component" value="Unassembled WGS sequence"/>
</dbReference>
<evidence type="ECO:0008006" key="3">
    <source>
        <dbReference type="Google" id="ProtNLM"/>
    </source>
</evidence>
<comment type="caution">
    <text evidence="1">The sequence shown here is derived from an EMBL/GenBank/DDBJ whole genome shotgun (WGS) entry which is preliminary data.</text>
</comment>
<sequence length="201" mass="23938">MIYDMITKELPSKVIIDGKEVPINTDFRIGIQLDALLNSEIKDEERILKMLLLYYPRIPNNLPEAIEKIVWFYGCGECVEEQEETKKRYVRKSTGEPAYSFSKDAAYIYTAFKEQYDIDLTEVQDLHWWKFKALFDSLNEETQMKKIMYYRKVSTSGMDRDRRAYINEMKKLYSLSKDKKKMTLEQRNASWIAYVKSRKQG</sequence>
<evidence type="ECO:0000313" key="1">
    <source>
        <dbReference type="EMBL" id="RHA01634.1"/>
    </source>
</evidence>
<evidence type="ECO:0000313" key="2">
    <source>
        <dbReference type="Proteomes" id="UP000284962"/>
    </source>
</evidence>
<reference evidence="1 2" key="1">
    <citation type="submission" date="2018-08" db="EMBL/GenBank/DDBJ databases">
        <title>A genome reference for cultivated species of the human gut microbiota.</title>
        <authorList>
            <person name="Zou Y."/>
            <person name="Xue W."/>
            <person name="Luo G."/>
        </authorList>
    </citation>
    <scope>NUCLEOTIDE SEQUENCE [LARGE SCALE GENOMIC DNA]</scope>
    <source>
        <strain evidence="1 2">AM46-16</strain>
    </source>
</reference>
<dbReference type="EMBL" id="QSEW01000002">
    <property type="protein sequence ID" value="RHA01634.1"/>
    <property type="molecule type" value="Genomic_DNA"/>
</dbReference>
<protein>
    <recommendedName>
        <fullName evidence="3">Bacteriophage Gp15 protein</fullName>
    </recommendedName>
</protein>
<proteinExistence type="predicted"/>
<gene>
    <name evidence="1" type="ORF">DW957_02210</name>
</gene>